<dbReference type="InterPro" id="IPR001014">
    <property type="entry name" value="Ribosomal_uL23_CS"/>
</dbReference>
<evidence type="ECO:0000313" key="9">
    <source>
        <dbReference type="Proteomes" id="UP000233256"/>
    </source>
</evidence>
<accession>A0A2N1PTB5</accession>
<evidence type="ECO:0000256" key="4">
    <source>
        <dbReference type="ARBA" id="ARBA00022980"/>
    </source>
</evidence>
<evidence type="ECO:0000256" key="7">
    <source>
        <dbReference type="RuleBase" id="RU003934"/>
    </source>
</evidence>
<dbReference type="HAMAP" id="MF_01369_B">
    <property type="entry name" value="Ribosomal_uL23_B"/>
    <property type="match status" value="1"/>
</dbReference>
<dbReference type="GO" id="GO:0019843">
    <property type="term" value="F:rRNA binding"/>
    <property type="evidence" value="ECO:0007669"/>
    <property type="project" value="UniProtKB-UniRule"/>
</dbReference>
<comment type="caution">
    <text evidence="8">The sequence shown here is derived from an EMBL/GenBank/DDBJ whole genome shotgun (WGS) entry which is preliminary data.</text>
</comment>
<dbReference type="Pfam" id="PF00276">
    <property type="entry name" value="Ribosomal_L23"/>
    <property type="match status" value="1"/>
</dbReference>
<organism evidence="8 9">
    <name type="scientific">Candidatus Wallbacteria bacterium HGW-Wallbacteria-1</name>
    <dbReference type="NCBI Taxonomy" id="2013854"/>
    <lineage>
        <taxon>Bacteria</taxon>
        <taxon>Candidatus Walliibacteriota</taxon>
    </lineage>
</organism>
<keyword evidence="4 6" id="KW-0689">Ribosomal protein</keyword>
<dbReference type="GO" id="GO:0006412">
    <property type="term" value="P:translation"/>
    <property type="evidence" value="ECO:0007669"/>
    <property type="project" value="UniProtKB-UniRule"/>
</dbReference>
<evidence type="ECO:0000256" key="2">
    <source>
        <dbReference type="ARBA" id="ARBA00022730"/>
    </source>
</evidence>
<evidence type="ECO:0000256" key="3">
    <source>
        <dbReference type="ARBA" id="ARBA00022884"/>
    </source>
</evidence>
<keyword evidence="3 6" id="KW-0694">RNA-binding</keyword>
<keyword evidence="2 6" id="KW-0699">rRNA-binding</keyword>
<evidence type="ECO:0000256" key="1">
    <source>
        <dbReference type="ARBA" id="ARBA00006700"/>
    </source>
</evidence>
<dbReference type="PANTHER" id="PTHR11620">
    <property type="entry name" value="60S RIBOSOMAL PROTEIN L23A"/>
    <property type="match status" value="1"/>
</dbReference>
<dbReference type="PROSITE" id="PS00050">
    <property type="entry name" value="RIBOSOMAL_L23"/>
    <property type="match status" value="1"/>
</dbReference>
<dbReference type="AlphaFoldDB" id="A0A2N1PTB5"/>
<sequence>MISRDILVKPLISEKSVEMMEHSKYCFKVDKRANKIQIAEAVEEIFKVKVMSVNTANYVGKNRRMGVYQGKRADWKKAIVTLKEGDSIPFFEGA</sequence>
<evidence type="ECO:0000313" key="8">
    <source>
        <dbReference type="EMBL" id="PKK91566.1"/>
    </source>
</evidence>
<dbReference type="GO" id="GO:0005840">
    <property type="term" value="C:ribosome"/>
    <property type="evidence" value="ECO:0007669"/>
    <property type="project" value="UniProtKB-KW"/>
</dbReference>
<dbReference type="FunFam" id="3.30.70.330:FF:000001">
    <property type="entry name" value="50S ribosomal protein L23"/>
    <property type="match status" value="1"/>
</dbReference>
<comment type="function">
    <text evidence="6">One of the early assembly proteins it binds 23S rRNA. One of the proteins that surrounds the polypeptide exit tunnel on the outside of the ribosome. Forms the main docking site for trigger factor binding to the ribosome.</text>
</comment>
<name>A0A2N1PTB5_9BACT</name>
<dbReference type="EMBL" id="PGXC01000003">
    <property type="protein sequence ID" value="PKK91566.1"/>
    <property type="molecule type" value="Genomic_DNA"/>
</dbReference>
<dbReference type="Gene3D" id="3.30.70.330">
    <property type="match status" value="1"/>
</dbReference>
<keyword evidence="5 6" id="KW-0687">Ribonucleoprotein</keyword>
<dbReference type="InterPro" id="IPR013025">
    <property type="entry name" value="Ribosomal_uL23-like"/>
</dbReference>
<dbReference type="NCBIfam" id="NF004359">
    <property type="entry name" value="PRK05738.1-3"/>
    <property type="match status" value="1"/>
</dbReference>
<dbReference type="InterPro" id="IPR012678">
    <property type="entry name" value="Ribosomal_uL23/eL15/eS24_sf"/>
</dbReference>
<reference evidence="8 9" key="1">
    <citation type="journal article" date="2017" name="ISME J.">
        <title>Potential for microbial H2 and metal transformations associated with novel bacteria and archaea in deep terrestrial subsurface sediments.</title>
        <authorList>
            <person name="Hernsdorf A.W."/>
            <person name="Amano Y."/>
            <person name="Miyakawa K."/>
            <person name="Ise K."/>
            <person name="Suzuki Y."/>
            <person name="Anantharaman K."/>
            <person name="Probst A."/>
            <person name="Burstein D."/>
            <person name="Thomas B.C."/>
            <person name="Banfield J.F."/>
        </authorList>
    </citation>
    <scope>NUCLEOTIDE SEQUENCE [LARGE SCALE GENOMIC DNA]</scope>
    <source>
        <strain evidence="8">HGW-Wallbacteria-1</strain>
    </source>
</reference>
<dbReference type="InterPro" id="IPR012677">
    <property type="entry name" value="Nucleotide-bd_a/b_plait_sf"/>
</dbReference>
<proteinExistence type="inferred from homology"/>
<comment type="similarity">
    <text evidence="1 6 7">Belongs to the universal ribosomal protein uL23 family.</text>
</comment>
<gene>
    <name evidence="6" type="primary">rplW</name>
    <name evidence="8" type="ORF">CVV64_06620</name>
</gene>
<evidence type="ECO:0000256" key="6">
    <source>
        <dbReference type="HAMAP-Rule" id="MF_01369"/>
    </source>
</evidence>
<protein>
    <recommendedName>
        <fullName evidence="6">Large ribosomal subunit protein uL23</fullName>
    </recommendedName>
</protein>
<dbReference type="SUPFAM" id="SSF54189">
    <property type="entry name" value="Ribosomal proteins S24e, L23 and L15e"/>
    <property type="match status" value="1"/>
</dbReference>
<comment type="subunit">
    <text evidence="6">Part of the 50S ribosomal subunit. Contacts protein L29, and trigger factor when it is bound to the ribosome.</text>
</comment>
<dbReference type="GO" id="GO:0003735">
    <property type="term" value="F:structural constituent of ribosome"/>
    <property type="evidence" value="ECO:0007669"/>
    <property type="project" value="InterPro"/>
</dbReference>
<dbReference type="NCBIfam" id="NF004366">
    <property type="entry name" value="PRK05738.3-2"/>
    <property type="match status" value="1"/>
</dbReference>
<dbReference type="NCBIfam" id="NF004363">
    <property type="entry name" value="PRK05738.2-4"/>
    <property type="match status" value="1"/>
</dbReference>
<evidence type="ECO:0000256" key="5">
    <source>
        <dbReference type="ARBA" id="ARBA00023274"/>
    </source>
</evidence>
<dbReference type="GO" id="GO:1990904">
    <property type="term" value="C:ribonucleoprotein complex"/>
    <property type="evidence" value="ECO:0007669"/>
    <property type="project" value="UniProtKB-KW"/>
</dbReference>
<dbReference type="Proteomes" id="UP000233256">
    <property type="component" value="Unassembled WGS sequence"/>
</dbReference>